<keyword evidence="6" id="KW-0597">Phosphoprotein</keyword>
<dbReference type="PANTHER" id="PTHR32071">
    <property type="entry name" value="TRANSCRIPTIONAL REGULATORY PROTEIN"/>
    <property type="match status" value="1"/>
</dbReference>
<evidence type="ECO:0000256" key="1">
    <source>
        <dbReference type="ARBA" id="ARBA00022741"/>
    </source>
</evidence>
<dbReference type="FunFam" id="3.40.50.300:FF:000006">
    <property type="entry name" value="DNA-binding transcriptional regulator NtrC"/>
    <property type="match status" value="1"/>
</dbReference>
<dbReference type="SUPFAM" id="SSF52540">
    <property type="entry name" value="P-loop containing nucleoside triphosphate hydrolases"/>
    <property type="match status" value="1"/>
</dbReference>
<keyword evidence="4" id="KW-0238">DNA-binding</keyword>
<keyword evidence="3" id="KW-0805">Transcription regulation</keyword>
<dbReference type="PROSITE" id="PS00675">
    <property type="entry name" value="SIGMA54_INTERACT_1"/>
    <property type="match status" value="1"/>
</dbReference>
<dbReference type="PROSITE" id="PS00688">
    <property type="entry name" value="SIGMA54_INTERACT_3"/>
    <property type="match status" value="1"/>
</dbReference>
<name>A0A2L0F8F5_SORCE</name>
<dbReference type="InterPro" id="IPR058031">
    <property type="entry name" value="AAA_lid_NorR"/>
</dbReference>
<evidence type="ECO:0000313" key="9">
    <source>
        <dbReference type="EMBL" id="AUX47797.1"/>
    </source>
</evidence>
<dbReference type="InterPro" id="IPR025943">
    <property type="entry name" value="Sigma_54_int_dom_ATP-bd_2"/>
</dbReference>
<evidence type="ECO:0000256" key="4">
    <source>
        <dbReference type="ARBA" id="ARBA00023125"/>
    </source>
</evidence>
<evidence type="ECO:0000256" key="6">
    <source>
        <dbReference type="PROSITE-ProRule" id="PRU00169"/>
    </source>
</evidence>
<dbReference type="GO" id="GO:0006355">
    <property type="term" value="P:regulation of DNA-templated transcription"/>
    <property type="evidence" value="ECO:0007669"/>
    <property type="project" value="InterPro"/>
</dbReference>
<dbReference type="SMART" id="SM00448">
    <property type="entry name" value="REC"/>
    <property type="match status" value="1"/>
</dbReference>
<feature type="modified residue" description="4-aspartylphosphate" evidence="6">
    <location>
        <position position="53"/>
    </location>
</feature>
<dbReference type="Gene3D" id="3.40.50.300">
    <property type="entry name" value="P-loop containing nucleotide triphosphate hydrolases"/>
    <property type="match status" value="1"/>
</dbReference>
<dbReference type="PANTHER" id="PTHR32071:SF122">
    <property type="entry name" value="SIGMA FACTOR"/>
    <property type="match status" value="1"/>
</dbReference>
<dbReference type="InterPro" id="IPR025662">
    <property type="entry name" value="Sigma_54_int_dom_ATP-bd_1"/>
</dbReference>
<dbReference type="RefSeq" id="WP_104985751.1">
    <property type="nucleotide sequence ID" value="NZ_CP012673.1"/>
</dbReference>
<feature type="domain" description="Sigma-54 factor interaction" evidence="7">
    <location>
        <begin position="148"/>
        <end position="378"/>
    </location>
</feature>
<dbReference type="PRINTS" id="PR01590">
    <property type="entry name" value="HTHFIS"/>
</dbReference>
<dbReference type="PROSITE" id="PS50110">
    <property type="entry name" value="RESPONSE_REGULATORY"/>
    <property type="match status" value="1"/>
</dbReference>
<dbReference type="Pfam" id="PF00072">
    <property type="entry name" value="Response_reg"/>
    <property type="match status" value="1"/>
</dbReference>
<dbReference type="OrthoDB" id="9762726at2"/>
<gene>
    <name evidence="9" type="primary">fis</name>
    <name evidence="9" type="ORF">SOCE26_093210</name>
</gene>
<protein>
    <submittedName>
        <fullName evidence="9">Fis family transcriptional regulator</fullName>
    </submittedName>
</protein>
<dbReference type="PROSITE" id="PS00676">
    <property type="entry name" value="SIGMA54_INTERACT_2"/>
    <property type="match status" value="1"/>
</dbReference>
<dbReference type="InterPro" id="IPR002197">
    <property type="entry name" value="HTH_Fis"/>
</dbReference>
<dbReference type="InterPro" id="IPR009057">
    <property type="entry name" value="Homeodomain-like_sf"/>
</dbReference>
<proteinExistence type="predicted"/>
<evidence type="ECO:0000259" key="8">
    <source>
        <dbReference type="PROSITE" id="PS50110"/>
    </source>
</evidence>
<accession>A0A2L0F8F5</accession>
<dbReference type="Pfam" id="PF02954">
    <property type="entry name" value="HTH_8"/>
    <property type="match status" value="1"/>
</dbReference>
<dbReference type="SMART" id="SM00382">
    <property type="entry name" value="AAA"/>
    <property type="match status" value="1"/>
</dbReference>
<dbReference type="InterPro" id="IPR025944">
    <property type="entry name" value="Sigma_54_int_dom_CS"/>
</dbReference>
<dbReference type="InterPro" id="IPR003593">
    <property type="entry name" value="AAA+_ATPase"/>
</dbReference>
<dbReference type="Gene3D" id="3.40.50.2300">
    <property type="match status" value="1"/>
</dbReference>
<dbReference type="GO" id="GO:0005524">
    <property type="term" value="F:ATP binding"/>
    <property type="evidence" value="ECO:0007669"/>
    <property type="project" value="UniProtKB-KW"/>
</dbReference>
<dbReference type="Pfam" id="PF00158">
    <property type="entry name" value="Sigma54_activat"/>
    <property type="match status" value="1"/>
</dbReference>
<sequence>MTEAVLLIDDDPGFRDAYRELLAQEGYAVAEAGAAPKALAELRRSSARLVVLDLMLPPSGRPEEGAALAEKILAERPAAKVIVVSGAGETPLALRLVQRGAYDFLAKPVDPDVLLAVIARAAARLALEDRVAELERSLTAREGDASALLGQSPAFLEAKTLCERAAPTDVPVLITGESGTGKEIFARYLHARSRRKDRPFIAVNCGALAPTLLESTLFGHKKGAFTSAIKDAPGLFAEADGGTLFLDELGDMDPALQVKLLRVLETGEILPVGAARPMTVDVRIVSATHRPLEVMIADRTFRDDLYWRVRGIEVALPRLADRVGDLPLLAQHFLNVSRALVPRSPVTTISPSAMRRLEACDWPGNLRELRHEMQRALVMAGGRGEILEEDLSPARRGGAPAAAGAAAASEEAAEGATLEEKIAALERREIAAALRATQGNRSQAAARLGLSRQGLLNKMDRHGLK</sequence>
<dbReference type="CDD" id="cd00009">
    <property type="entry name" value="AAA"/>
    <property type="match status" value="1"/>
</dbReference>
<dbReference type="GO" id="GO:0043565">
    <property type="term" value="F:sequence-specific DNA binding"/>
    <property type="evidence" value="ECO:0007669"/>
    <property type="project" value="InterPro"/>
</dbReference>
<keyword evidence="1" id="KW-0547">Nucleotide-binding</keyword>
<feature type="domain" description="Response regulatory" evidence="8">
    <location>
        <begin position="4"/>
        <end position="122"/>
    </location>
</feature>
<dbReference type="SUPFAM" id="SSF52172">
    <property type="entry name" value="CheY-like"/>
    <property type="match status" value="1"/>
</dbReference>
<dbReference type="Gene3D" id="1.10.8.60">
    <property type="match status" value="1"/>
</dbReference>
<dbReference type="PROSITE" id="PS50045">
    <property type="entry name" value="SIGMA54_INTERACT_4"/>
    <property type="match status" value="1"/>
</dbReference>
<evidence type="ECO:0000256" key="2">
    <source>
        <dbReference type="ARBA" id="ARBA00022840"/>
    </source>
</evidence>
<dbReference type="GO" id="GO:0000160">
    <property type="term" value="P:phosphorelay signal transduction system"/>
    <property type="evidence" value="ECO:0007669"/>
    <property type="project" value="InterPro"/>
</dbReference>
<dbReference type="AlphaFoldDB" id="A0A2L0F8F5"/>
<dbReference type="Proteomes" id="UP000238348">
    <property type="component" value="Chromosome"/>
</dbReference>
<keyword evidence="5" id="KW-0804">Transcription</keyword>
<keyword evidence="2" id="KW-0067">ATP-binding</keyword>
<dbReference type="InterPro" id="IPR011006">
    <property type="entry name" value="CheY-like_superfamily"/>
</dbReference>
<reference evidence="9 10" key="1">
    <citation type="submission" date="2015-09" db="EMBL/GenBank/DDBJ databases">
        <title>Sorangium comparison.</title>
        <authorList>
            <person name="Zaburannyi N."/>
            <person name="Bunk B."/>
            <person name="Overmann J."/>
            <person name="Mueller R."/>
        </authorList>
    </citation>
    <scope>NUCLEOTIDE SEQUENCE [LARGE SCALE GENOMIC DNA]</scope>
    <source>
        <strain evidence="9 10">So ce26</strain>
    </source>
</reference>
<dbReference type="InterPro" id="IPR002078">
    <property type="entry name" value="Sigma_54_int"/>
</dbReference>
<dbReference type="SUPFAM" id="SSF46689">
    <property type="entry name" value="Homeodomain-like"/>
    <property type="match status" value="1"/>
</dbReference>
<evidence type="ECO:0000256" key="5">
    <source>
        <dbReference type="ARBA" id="ARBA00023163"/>
    </source>
</evidence>
<evidence type="ECO:0000256" key="3">
    <source>
        <dbReference type="ARBA" id="ARBA00023015"/>
    </source>
</evidence>
<dbReference type="InterPro" id="IPR027417">
    <property type="entry name" value="P-loop_NTPase"/>
</dbReference>
<dbReference type="CDD" id="cd00156">
    <property type="entry name" value="REC"/>
    <property type="match status" value="1"/>
</dbReference>
<organism evidence="9 10">
    <name type="scientific">Sorangium cellulosum</name>
    <name type="common">Polyangium cellulosum</name>
    <dbReference type="NCBI Taxonomy" id="56"/>
    <lineage>
        <taxon>Bacteria</taxon>
        <taxon>Pseudomonadati</taxon>
        <taxon>Myxococcota</taxon>
        <taxon>Polyangia</taxon>
        <taxon>Polyangiales</taxon>
        <taxon>Polyangiaceae</taxon>
        <taxon>Sorangium</taxon>
    </lineage>
</organism>
<dbReference type="Pfam" id="PF25601">
    <property type="entry name" value="AAA_lid_14"/>
    <property type="match status" value="1"/>
</dbReference>
<dbReference type="InterPro" id="IPR001789">
    <property type="entry name" value="Sig_transdc_resp-reg_receiver"/>
</dbReference>
<evidence type="ECO:0000313" key="10">
    <source>
        <dbReference type="Proteomes" id="UP000238348"/>
    </source>
</evidence>
<dbReference type="EMBL" id="CP012673">
    <property type="protein sequence ID" value="AUX47797.1"/>
    <property type="molecule type" value="Genomic_DNA"/>
</dbReference>
<evidence type="ECO:0000259" key="7">
    <source>
        <dbReference type="PROSITE" id="PS50045"/>
    </source>
</evidence>
<dbReference type="Gene3D" id="1.10.10.60">
    <property type="entry name" value="Homeodomain-like"/>
    <property type="match status" value="1"/>
</dbReference>